<feature type="transmembrane region" description="Helical" evidence="3">
    <location>
        <begin position="21"/>
        <end position="39"/>
    </location>
</feature>
<keyword evidence="3" id="KW-0812">Transmembrane</keyword>
<keyword evidence="3" id="KW-1133">Transmembrane helix</keyword>
<feature type="transmembrane region" description="Helical" evidence="3">
    <location>
        <begin position="351"/>
        <end position="368"/>
    </location>
</feature>
<evidence type="ECO:0000256" key="1">
    <source>
        <dbReference type="ARBA" id="ARBA00022729"/>
    </source>
</evidence>
<feature type="transmembrane region" description="Helical" evidence="3">
    <location>
        <begin position="202"/>
        <end position="222"/>
    </location>
</feature>
<feature type="transmembrane region" description="Helical" evidence="3">
    <location>
        <begin position="160"/>
        <end position="181"/>
    </location>
</feature>
<dbReference type="InterPro" id="IPR014755">
    <property type="entry name" value="Cu-Rt/internalin_Ig-like"/>
</dbReference>
<dbReference type="EMBL" id="BAABGT010000029">
    <property type="protein sequence ID" value="GAA4544457.1"/>
    <property type="molecule type" value="Genomic_DNA"/>
</dbReference>
<gene>
    <name evidence="5" type="ORF">GCM10023175_22710</name>
</gene>
<evidence type="ECO:0000259" key="4">
    <source>
        <dbReference type="Pfam" id="PF04234"/>
    </source>
</evidence>
<name>A0ABP8RPL7_9PSEU</name>
<evidence type="ECO:0000256" key="2">
    <source>
        <dbReference type="ARBA" id="ARBA00023008"/>
    </source>
</evidence>
<protein>
    <recommendedName>
        <fullName evidence="4">CopC domain-containing protein</fullName>
    </recommendedName>
</protein>
<organism evidence="5 6">
    <name type="scientific">Pseudonocardia xishanensis</name>
    <dbReference type="NCBI Taxonomy" id="630995"/>
    <lineage>
        <taxon>Bacteria</taxon>
        <taxon>Bacillati</taxon>
        <taxon>Actinomycetota</taxon>
        <taxon>Actinomycetes</taxon>
        <taxon>Pseudonocardiales</taxon>
        <taxon>Pseudonocardiaceae</taxon>
        <taxon>Pseudonocardia</taxon>
    </lineage>
</organism>
<dbReference type="InterPro" id="IPR014756">
    <property type="entry name" value="Ig_E-set"/>
</dbReference>
<evidence type="ECO:0000313" key="6">
    <source>
        <dbReference type="Proteomes" id="UP001501598"/>
    </source>
</evidence>
<feature type="transmembrane region" description="Helical" evidence="3">
    <location>
        <begin position="275"/>
        <end position="294"/>
    </location>
</feature>
<keyword evidence="6" id="KW-1185">Reference proteome</keyword>
<dbReference type="Proteomes" id="UP001501598">
    <property type="component" value="Unassembled WGS sequence"/>
</dbReference>
<dbReference type="RefSeq" id="WP_345415721.1">
    <property type="nucleotide sequence ID" value="NZ_BAABGT010000029.1"/>
</dbReference>
<feature type="transmembrane region" description="Helical" evidence="3">
    <location>
        <begin position="375"/>
        <end position="396"/>
    </location>
</feature>
<feature type="transmembrane region" description="Helical" evidence="3">
    <location>
        <begin position="242"/>
        <end position="263"/>
    </location>
</feature>
<evidence type="ECO:0000313" key="5">
    <source>
        <dbReference type="EMBL" id="GAA4544457.1"/>
    </source>
</evidence>
<dbReference type="InterPro" id="IPR007348">
    <property type="entry name" value="CopC_dom"/>
</dbReference>
<sequence>MTAVAERPVVDPPRRRVLRPLLALVLLVAAVWGVVLAALPTPSADPLLVSSTPEMHELVQSPDEVRLTFDRPVPAALATIGITSATGDQVVSGRPYRPADAGDDTIAVAMPETRYEGTYWVSWSVPTANWETAQGRFEFSIYAPTADIALPELRTDPHPVLAVALGIARGIGLVGFVLLLATAFRAAAHGVGDLHRSFARTWWTTAAATAATFLLFGGYAARTGLWGALDPALVPATAASEVGTALLARLGGLVIAAIGLRFLARAGSGSAPRAVAVLLAGAALAVTFVVASPHEPGGPAPLALVAGAAMLLAAGVVVGTLFATEPRTGLLLPAALVLVASGLTGGLTQAAVLAVAGVVVALGGLLAARAPASMVLRLVVATATVAAVVAVGLLPAGPALLVVG</sequence>
<dbReference type="Pfam" id="PF04234">
    <property type="entry name" value="CopC"/>
    <property type="match status" value="1"/>
</dbReference>
<feature type="transmembrane region" description="Helical" evidence="3">
    <location>
        <begin position="300"/>
        <end position="322"/>
    </location>
</feature>
<keyword evidence="2" id="KW-0186">Copper</keyword>
<dbReference type="Gene3D" id="2.60.40.1220">
    <property type="match status" value="1"/>
</dbReference>
<proteinExistence type="predicted"/>
<evidence type="ECO:0000256" key="3">
    <source>
        <dbReference type="SAM" id="Phobius"/>
    </source>
</evidence>
<feature type="transmembrane region" description="Helical" evidence="3">
    <location>
        <begin position="329"/>
        <end position="345"/>
    </location>
</feature>
<reference evidence="6" key="1">
    <citation type="journal article" date="2019" name="Int. J. Syst. Evol. Microbiol.">
        <title>The Global Catalogue of Microorganisms (GCM) 10K type strain sequencing project: providing services to taxonomists for standard genome sequencing and annotation.</title>
        <authorList>
            <consortium name="The Broad Institute Genomics Platform"/>
            <consortium name="The Broad Institute Genome Sequencing Center for Infectious Disease"/>
            <person name="Wu L."/>
            <person name="Ma J."/>
        </authorList>
    </citation>
    <scope>NUCLEOTIDE SEQUENCE [LARGE SCALE GENOMIC DNA]</scope>
    <source>
        <strain evidence="6">JCM 17906</strain>
    </source>
</reference>
<accession>A0ABP8RPL7</accession>
<comment type="caution">
    <text evidence="5">The sequence shown here is derived from an EMBL/GenBank/DDBJ whole genome shotgun (WGS) entry which is preliminary data.</text>
</comment>
<dbReference type="SUPFAM" id="SSF81296">
    <property type="entry name" value="E set domains"/>
    <property type="match status" value="1"/>
</dbReference>
<keyword evidence="1" id="KW-0732">Signal</keyword>
<keyword evidence="3" id="KW-0472">Membrane</keyword>
<feature type="domain" description="CopC" evidence="4">
    <location>
        <begin position="48"/>
        <end position="141"/>
    </location>
</feature>